<evidence type="ECO:0000313" key="2">
    <source>
        <dbReference type="Proteomes" id="UP000499080"/>
    </source>
</evidence>
<sequence>MPVVQAEPPELVLMKKLLNNRSQVILGSYNRQVKTGDEKTLNNPNTIFEPLPATKVQVVMKTHVSPVVLGGYQPPRTKPVTEKTHSRITQASCFVGGFYSLRF</sequence>
<protein>
    <submittedName>
        <fullName evidence="1">Uncharacterized protein</fullName>
    </submittedName>
</protein>
<accession>A0A4Y2BWJ5</accession>
<name>A0A4Y2BWJ5_ARAVE</name>
<keyword evidence="2" id="KW-1185">Reference proteome</keyword>
<reference evidence="1 2" key="1">
    <citation type="journal article" date="2019" name="Sci. Rep.">
        <title>Orb-weaving spider Araneus ventricosus genome elucidates the spidroin gene catalogue.</title>
        <authorList>
            <person name="Kono N."/>
            <person name="Nakamura H."/>
            <person name="Ohtoshi R."/>
            <person name="Moran D.A.P."/>
            <person name="Shinohara A."/>
            <person name="Yoshida Y."/>
            <person name="Fujiwara M."/>
            <person name="Mori M."/>
            <person name="Tomita M."/>
            <person name="Arakawa K."/>
        </authorList>
    </citation>
    <scope>NUCLEOTIDE SEQUENCE [LARGE SCALE GENOMIC DNA]</scope>
</reference>
<dbReference type="AlphaFoldDB" id="A0A4Y2BWJ5"/>
<proteinExistence type="predicted"/>
<gene>
    <name evidence="1" type="ORF">AVEN_7217_1</name>
</gene>
<dbReference type="Proteomes" id="UP000499080">
    <property type="component" value="Unassembled WGS sequence"/>
</dbReference>
<dbReference type="EMBL" id="BGPR01161175">
    <property type="protein sequence ID" value="GBL96448.1"/>
    <property type="molecule type" value="Genomic_DNA"/>
</dbReference>
<evidence type="ECO:0000313" key="1">
    <source>
        <dbReference type="EMBL" id="GBL96448.1"/>
    </source>
</evidence>
<organism evidence="1 2">
    <name type="scientific">Araneus ventricosus</name>
    <name type="common">Orbweaver spider</name>
    <name type="synonym">Epeira ventricosa</name>
    <dbReference type="NCBI Taxonomy" id="182803"/>
    <lineage>
        <taxon>Eukaryota</taxon>
        <taxon>Metazoa</taxon>
        <taxon>Ecdysozoa</taxon>
        <taxon>Arthropoda</taxon>
        <taxon>Chelicerata</taxon>
        <taxon>Arachnida</taxon>
        <taxon>Araneae</taxon>
        <taxon>Araneomorphae</taxon>
        <taxon>Entelegynae</taxon>
        <taxon>Araneoidea</taxon>
        <taxon>Araneidae</taxon>
        <taxon>Araneus</taxon>
    </lineage>
</organism>
<comment type="caution">
    <text evidence="1">The sequence shown here is derived from an EMBL/GenBank/DDBJ whole genome shotgun (WGS) entry which is preliminary data.</text>
</comment>